<name>A0AAW0U8V8_SCYPA</name>
<evidence type="ECO:0000256" key="1">
    <source>
        <dbReference type="ARBA" id="ARBA00005964"/>
    </source>
</evidence>
<protein>
    <recommendedName>
        <fullName evidence="5">Carboxylesterase type B domain-containing protein</fullName>
    </recommendedName>
</protein>
<comment type="caution">
    <text evidence="6">The sequence shown here is derived from an EMBL/GenBank/DDBJ whole genome shotgun (WGS) entry which is preliminary data.</text>
</comment>
<feature type="compositionally biased region" description="Low complexity" evidence="4">
    <location>
        <begin position="72"/>
        <end position="81"/>
    </location>
</feature>
<dbReference type="EMBL" id="JARAKH010000016">
    <property type="protein sequence ID" value="KAK8396475.1"/>
    <property type="molecule type" value="Genomic_DNA"/>
</dbReference>
<dbReference type="AlphaFoldDB" id="A0AAW0U8V8"/>
<proteinExistence type="inferred from homology"/>
<dbReference type="InterPro" id="IPR019819">
    <property type="entry name" value="Carboxylesterase_B_CS"/>
</dbReference>
<comment type="similarity">
    <text evidence="1">Belongs to the type-B carboxylesterase/lipase family.</text>
</comment>
<keyword evidence="7" id="KW-1185">Reference proteome</keyword>
<organism evidence="6 7">
    <name type="scientific">Scylla paramamosain</name>
    <name type="common">Mud crab</name>
    <dbReference type="NCBI Taxonomy" id="85552"/>
    <lineage>
        <taxon>Eukaryota</taxon>
        <taxon>Metazoa</taxon>
        <taxon>Ecdysozoa</taxon>
        <taxon>Arthropoda</taxon>
        <taxon>Crustacea</taxon>
        <taxon>Multicrustacea</taxon>
        <taxon>Malacostraca</taxon>
        <taxon>Eumalacostraca</taxon>
        <taxon>Eucarida</taxon>
        <taxon>Decapoda</taxon>
        <taxon>Pleocyemata</taxon>
        <taxon>Brachyura</taxon>
        <taxon>Eubrachyura</taxon>
        <taxon>Portunoidea</taxon>
        <taxon>Portunidae</taxon>
        <taxon>Portuninae</taxon>
        <taxon>Scylla</taxon>
    </lineage>
</organism>
<feature type="region of interest" description="Disordered" evidence="4">
    <location>
        <begin position="341"/>
        <end position="361"/>
    </location>
</feature>
<sequence length="378" mass="40314">MKDVTINSTGVRTVAAPGRDGAGGGRGLAPNMSRPLPRSSSRPGVRLSPPPSCRGEQVARSEEQTIRRLTEADAGGDAVVGVAGGRGATRTSHDGPASSPGSGAPPVHPPTGDRRPPRPECRQGVPVKRRSLSMGVAWVVWAAVASAVVSGSHPDQVLSRTVTTKYGKIQGFIRHHAKYPLPPVEVFLGVPYASPPLGDGRFTPTSSPLPWDGVRRCTELPPACPQPLPQLHGDEESPARAAQLASLRRLLQHQSEDCLYLNIYSPHDGKHWAGSEGPAEAIKVPAALGDARSPGGEEGEEEEEDKNEKQEQEKEEEEEEEQEAAAAACPLRVLFLAPPRLSGLGSLDKKKRTHSDPNETVRITPKLRLCLNGPLARH</sequence>
<accession>A0AAW0U8V8</accession>
<dbReference type="Proteomes" id="UP001487740">
    <property type="component" value="Unassembled WGS sequence"/>
</dbReference>
<dbReference type="InterPro" id="IPR051093">
    <property type="entry name" value="Neuroligin/BSAL"/>
</dbReference>
<evidence type="ECO:0000256" key="2">
    <source>
        <dbReference type="ARBA" id="ARBA00022729"/>
    </source>
</evidence>
<dbReference type="PANTHER" id="PTHR43903">
    <property type="entry name" value="NEUROLIGIN"/>
    <property type="match status" value="1"/>
</dbReference>
<evidence type="ECO:0000259" key="5">
    <source>
        <dbReference type="Pfam" id="PF00135"/>
    </source>
</evidence>
<dbReference type="InterPro" id="IPR029058">
    <property type="entry name" value="AB_hydrolase_fold"/>
</dbReference>
<keyword evidence="3" id="KW-0325">Glycoprotein</keyword>
<reference evidence="6 7" key="1">
    <citation type="submission" date="2023-03" db="EMBL/GenBank/DDBJ databases">
        <title>High-quality genome of Scylla paramamosain provides insights in environmental adaptation.</title>
        <authorList>
            <person name="Zhang L."/>
        </authorList>
    </citation>
    <scope>NUCLEOTIDE SEQUENCE [LARGE SCALE GENOMIC DNA]</scope>
    <source>
        <strain evidence="6">LZ_2023a</strain>
        <tissue evidence="6">Muscle</tissue>
    </source>
</reference>
<feature type="compositionally biased region" description="Low complexity" evidence="4">
    <location>
        <begin position="95"/>
        <end position="105"/>
    </location>
</feature>
<evidence type="ECO:0000313" key="7">
    <source>
        <dbReference type="Proteomes" id="UP001487740"/>
    </source>
</evidence>
<feature type="compositionally biased region" description="Acidic residues" evidence="4">
    <location>
        <begin position="313"/>
        <end position="323"/>
    </location>
</feature>
<dbReference type="InterPro" id="IPR002018">
    <property type="entry name" value="CarbesteraseB"/>
</dbReference>
<dbReference type="SUPFAM" id="SSF53474">
    <property type="entry name" value="alpha/beta-Hydrolases"/>
    <property type="match status" value="1"/>
</dbReference>
<feature type="compositionally biased region" description="Polar residues" evidence="4">
    <location>
        <begin position="1"/>
        <end position="11"/>
    </location>
</feature>
<feature type="compositionally biased region" description="Low complexity" evidence="4">
    <location>
        <begin position="28"/>
        <end position="47"/>
    </location>
</feature>
<feature type="region of interest" description="Disordered" evidence="4">
    <location>
        <begin position="289"/>
        <end position="329"/>
    </location>
</feature>
<feature type="compositionally biased region" description="Basic and acidic residues" evidence="4">
    <location>
        <begin position="57"/>
        <end position="71"/>
    </location>
</feature>
<keyword evidence="2" id="KW-0732">Signal</keyword>
<gene>
    <name evidence="6" type="ORF">O3P69_005492</name>
</gene>
<evidence type="ECO:0000256" key="4">
    <source>
        <dbReference type="SAM" id="MobiDB-lite"/>
    </source>
</evidence>
<dbReference type="Pfam" id="PF00135">
    <property type="entry name" value="COesterase"/>
    <property type="match status" value="1"/>
</dbReference>
<dbReference type="Gene3D" id="3.40.50.1820">
    <property type="entry name" value="alpha/beta hydrolase"/>
    <property type="match status" value="1"/>
</dbReference>
<evidence type="ECO:0000313" key="6">
    <source>
        <dbReference type="EMBL" id="KAK8396475.1"/>
    </source>
</evidence>
<feature type="region of interest" description="Disordered" evidence="4">
    <location>
        <begin position="1"/>
        <end position="126"/>
    </location>
</feature>
<feature type="compositionally biased region" description="Basic and acidic residues" evidence="4">
    <location>
        <begin position="111"/>
        <end position="121"/>
    </location>
</feature>
<feature type="domain" description="Carboxylesterase type B" evidence="5">
    <location>
        <begin position="160"/>
        <end position="269"/>
    </location>
</feature>
<evidence type="ECO:0000256" key="3">
    <source>
        <dbReference type="ARBA" id="ARBA00023180"/>
    </source>
</evidence>
<dbReference type="PROSITE" id="PS00941">
    <property type="entry name" value="CARBOXYLESTERASE_B_2"/>
    <property type="match status" value="1"/>
</dbReference>